<dbReference type="PROSITE" id="PS50177">
    <property type="entry name" value="NTF2_DOMAIN"/>
    <property type="match status" value="1"/>
</dbReference>
<proteinExistence type="predicted"/>
<dbReference type="InterPro" id="IPR035979">
    <property type="entry name" value="RBD_domain_sf"/>
</dbReference>
<dbReference type="AlphaFoldDB" id="A0A437AKE2"/>
<protein>
    <submittedName>
        <fullName evidence="2">Nuclear transport factor 2 domain-containing</fullName>
    </submittedName>
</protein>
<dbReference type="Pfam" id="PF02136">
    <property type="entry name" value="NTF2"/>
    <property type="match status" value="1"/>
</dbReference>
<sequence length="203" mass="23911">MLKKEDEAVSFIQEYYKALTRNPKHLTRFYTEESTLTFLKENEEHSCITKNIIQEISDKHQRRVEKVLVCSLDSHFLNDLLIVYVIGQFVYANQSVRFSQQFVLRNRKVLIDNTRILDEEIIYTAKPNRFKSHVLKVKGEVSNKQGVFDVFSQYGRINYVKPSDNEFLIEFAKYEDAMRAVNDDNLRSKGIFIEVGDEKELIN</sequence>
<dbReference type="STRING" id="291195.A0A437AKE2"/>
<accession>A0A437AKE2</accession>
<comment type="caution">
    <text evidence="2">The sequence shown here is derived from an EMBL/GenBank/DDBJ whole genome shotgun (WGS) entry which is preliminary data.</text>
</comment>
<evidence type="ECO:0000313" key="2">
    <source>
        <dbReference type="EMBL" id="RVD91661.1"/>
    </source>
</evidence>
<dbReference type="InterPro" id="IPR032710">
    <property type="entry name" value="NTF2-like_dom_sf"/>
</dbReference>
<dbReference type="SUPFAM" id="SSF54928">
    <property type="entry name" value="RNA-binding domain, RBD"/>
    <property type="match status" value="1"/>
</dbReference>
<evidence type="ECO:0000259" key="1">
    <source>
        <dbReference type="PROSITE" id="PS50177"/>
    </source>
</evidence>
<dbReference type="VEuPathDB" id="MicrosporidiaDB:TUBRATIS_18750"/>
<dbReference type="InterPro" id="IPR018222">
    <property type="entry name" value="Nuclear_transport_factor_2_euk"/>
</dbReference>
<evidence type="ECO:0000313" key="3">
    <source>
        <dbReference type="Proteomes" id="UP000282876"/>
    </source>
</evidence>
<dbReference type="Gene3D" id="3.10.450.50">
    <property type="match status" value="1"/>
</dbReference>
<dbReference type="SUPFAM" id="SSF54427">
    <property type="entry name" value="NTF2-like"/>
    <property type="match status" value="1"/>
</dbReference>
<reference evidence="2 3" key="1">
    <citation type="submission" date="2018-10" db="EMBL/GenBank/DDBJ databases">
        <title>Draft genome sequence of the microsporidian Tubulinosema ratisbonensis.</title>
        <authorList>
            <person name="Polonais V."/>
            <person name="Peyretaillade E."/>
            <person name="Niehus S."/>
            <person name="Wawrzyniak I."/>
            <person name="Franchet A."/>
            <person name="Gaspin C."/>
            <person name="Reichstadt M."/>
            <person name="Belser C."/>
            <person name="Labadie K."/>
            <person name="Delbac F."/>
            <person name="Ferrandon D."/>
        </authorList>
    </citation>
    <scope>NUCLEOTIDE SEQUENCE [LARGE SCALE GENOMIC DNA]</scope>
    <source>
        <strain evidence="2 3">Franzen</strain>
    </source>
</reference>
<keyword evidence="3" id="KW-1185">Reference proteome</keyword>
<name>A0A437AKE2_9MICR</name>
<dbReference type="InterPro" id="IPR002075">
    <property type="entry name" value="NTF2_dom"/>
</dbReference>
<dbReference type="Proteomes" id="UP000282876">
    <property type="component" value="Unassembled WGS sequence"/>
</dbReference>
<gene>
    <name evidence="2" type="ORF">TUBRATIS_18750</name>
</gene>
<feature type="domain" description="NTF2" evidence="1">
    <location>
        <begin position="7"/>
        <end position="123"/>
    </location>
</feature>
<dbReference type="OrthoDB" id="2188482at2759"/>
<dbReference type="GO" id="GO:0003676">
    <property type="term" value="F:nucleic acid binding"/>
    <property type="evidence" value="ECO:0007669"/>
    <property type="project" value="InterPro"/>
</dbReference>
<organism evidence="2 3">
    <name type="scientific">Tubulinosema ratisbonensis</name>
    <dbReference type="NCBI Taxonomy" id="291195"/>
    <lineage>
        <taxon>Eukaryota</taxon>
        <taxon>Fungi</taxon>
        <taxon>Fungi incertae sedis</taxon>
        <taxon>Microsporidia</taxon>
        <taxon>Tubulinosematoidea</taxon>
        <taxon>Tubulinosematidae</taxon>
        <taxon>Tubulinosema</taxon>
    </lineage>
</organism>
<dbReference type="EMBL" id="RCSS01000450">
    <property type="protein sequence ID" value="RVD91661.1"/>
    <property type="molecule type" value="Genomic_DNA"/>
</dbReference>